<evidence type="ECO:0000313" key="1">
    <source>
        <dbReference type="EMBL" id="CUP24566.1"/>
    </source>
</evidence>
<protein>
    <submittedName>
        <fullName evidence="1">Uncharacterized protein</fullName>
    </submittedName>
</protein>
<sequence>MASNPTLNTATMEISDPDEFQLYGSTLYETNTIETSDEDEFLLM</sequence>
<organism evidence="1 2">
    <name type="scientific">Agathobacter rectalis</name>
    <dbReference type="NCBI Taxonomy" id="39491"/>
    <lineage>
        <taxon>Bacteria</taxon>
        <taxon>Bacillati</taxon>
        <taxon>Bacillota</taxon>
        <taxon>Clostridia</taxon>
        <taxon>Lachnospirales</taxon>
        <taxon>Lachnospiraceae</taxon>
        <taxon>Agathobacter</taxon>
    </lineage>
</organism>
<name>A0A174LPC1_9FIRM</name>
<dbReference type="EMBL" id="CZAJ01000024">
    <property type="protein sequence ID" value="CUP24566.1"/>
    <property type="molecule type" value="Genomic_DNA"/>
</dbReference>
<dbReference type="Proteomes" id="UP000095602">
    <property type="component" value="Unassembled WGS sequence"/>
</dbReference>
<reference evidence="1 2" key="1">
    <citation type="submission" date="2015-09" db="EMBL/GenBank/DDBJ databases">
        <authorList>
            <consortium name="Pathogen Informatics"/>
        </authorList>
    </citation>
    <scope>NUCLEOTIDE SEQUENCE [LARGE SCALE GENOMIC DNA]</scope>
    <source>
        <strain evidence="1 2">2789STDY5834884</strain>
    </source>
</reference>
<proteinExistence type="predicted"/>
<accession>A0A174LPC1</accession>
<dbReference type="AlphaFoldDB" id="A0A174LPC1"/>
<gene>
    <name evidence="1" type="ORF">ERS852497_02325</name>
</gene>
<evidence type="ECO:0000313" key="2">
    <source>
        <dbReference type="Proteomes" id="UP000095602"/>
    </source>
</evidence>